<name>A0ABS3HE40_9ENTE</name>
<dbReference type="PROSITE" id="PS51257">
    <property type="entry name" value="PROKAR_LIPOPROTEIN"/>
    <property type="match status" value="1"/>
</dbReference>
<sequence>MKKFFASVSLVLVLGILGGCGPSPQEQYKEELKSQAKMNDQTFKITIDSLSINSSEEQNAEDKMTYDVVEKQLKGLSLKGTILKDKKTKDVVLTLSTNLFGQDLDYEVFTSNKTKDYYIKADAYNQTIEFIKQFTTELPVDVIDSKVIQGKYIHLTKEELDESLDEANEVRSISSKQYSDFYDSLDKDSFKKEGDKITHQFTKKELESFVDSLSEKKDKELRTSIEERLEELKKLTIDLTVDTKKKTKKAKFVATTKPVDGISYTLKMSIDQRAKDSEKRVKLPSKKDSLSLTEFAREAVSLTDVEVSEEDMQTLLEKIRQNSESVDAETAERFKETYKHLLSDEQFKELSKVLDEIVAENSQV</sequence>
<dbReference type="RefSeq" id="WP_207106974.1">
    <property type="nucleotide sequence ID" value="NZ_JAFLVR010000005.1"/>
</dbReference>
<dbReference type="EMBL" id="JAFLVR010000005">
    <property type="protein sequence ID" value="MBO0451170.1"/>
    <property type="molecule type" value="Genomic_DNA"/>
</dbReference>
<comment type="caution">
    <text evidence="1">The sequence shown here is derived from an EMBL/GenBank/DDBJ whole genome shotgun (WGS) entry which is preliminary data.</text>
</comment>
<gene>
    <name evidence="1" type="ORF">JZO85_02760</name>
</gene>
<protein>
    <recommendedName>
        <fullName evidence="3">DUF5105 domain-containing protein</fullName>
    </recommendedName>
</protein>
<evidence type="ECO:0008006" key="3">
    <source>
        <dbReference type="Google" id="ProtNLM"/>
    </source>
</evidence>
<proteinExistence type="predicted"/>
<dbReference type="Proteomes" id="UP000664495">
    <property type="component" value="Unassembled WGS sequence"/>
</dbReference>
<organism evidence="1 2">
    <name type="scientific">Candidatus Enterococcus murrayae</name>
    <dbReference type="NCBI Taxonomy" id="2815321"/>
    <lineage>
        <taxon>Bacteria</taxon>
        <taxon>Bacillati</taxon>
        <taxon>Bacillota</taxon>
        <taxon>Bacilli</taxon>
        <taxon>Lactobacillales</taxon>
        <taxon>Enterococcaceae</taxon>
        <taxon>Enterococcus</taxon>
    </lineage>
</organism>
<evidence type="ECO:0000313" key="2">
    <source>
        <dbReference type="Proteomes" id="UP000664495"/>
    </source>
</evidence>
<keyword evidence="2" id="KW-1185">Reference proteome</keyword>
<evidence type="ECO:0000313" key="1">
    <source>
        <dbReference type="EMBL" id="MBO0451170.1"/>
    </source>
</evidence>
<reference evidence="1 2" key="1">
    <citation type="submission" date="2021-03" db="EMBL/GenBank/DDBJ databases">
        <title>Enterococcal diversity collection.</title>
        <authorList>
            <person name="Gilmore M.S."/>
            <person name="Schwartzman J."/>
            <person name="Van Tyne D."/>
            <person name="Martin M."/>
            <person name="Earl A.M."/>
            <person name="Manson A.L."/>
            <person name="Straub T."/>
            <person name="Salamzade R."/>
            <person name="Saavedra J."/>
            <person name="Lebreton F."/>
            <person name="Prichula J."/>
            <person name="Schaufler K."/>
            <person name="Gaca A."/>
            <person name="Sgardioli B."/>
            <person name="Wagenaar J."/>
            <person name="Strong T."/>
        </authorList>
    </citation>
    <scope>NUCLEOTIDE SEQUENCE [LARGE SCALE GENOMIC DNA]</scope>
    <source>
        <strain evidence="1 2">MJM16</strain>
    </source>
</reference>
<accession>A0ABS3HE40</accession>